<dbReference type="EMBL" id="CAUYUJ010014282">
    <property type="protein sequence ID" value="CAK0839292.1"/>
    <property type="molecule type" value="Genomic_DNA"/>
</dbReference>
<name>A0ABN9T2S5_9DINO</name>
<evidence type="ECO:0000313" key="3">
    <source>
        <dbReference type="Proteomes" id="UP001189429"/>
    </source>
</evidence>
<keyword evidence="1" id="KW-0472">Membrane</keyword>
<feature type="transmembrane region" description="Helical" evidence="1">
    <location>
        <begin position="331"/>
        <end position="358"/>
    </location>
</feature>
<dbReference type="Proteomes" id="UP001189429">
    <property type="component" value="Unassembled WGS sequence"/>
</dbReference>
<organism evidence="2 3">
    <name type="scientific">Prorocentrum cordatum</name>
    <dbReference type="NCBI Taxonomy" id="2364126"/>
    <lineage>
        <taxon>Eukaryota</taxon>
        <taxon>Sar</taxon>
        <taxon>Alveolata</taxon>
        <taxon>Dinophyceae</taxon>
        <taxon>Prorocentrales</taxon>
        <taxon>Prorocentraceae</taxon>
        <taxon>Prorocentrum</taxon>
    </lineage>
</organism>
<feature type="transmembrane region" description="Helical" evidence="1">
    <location>
        <begin position="246"/>
        <end position="269"/>
    </location>
</feature>
<keyword evidence="1" id="KW-0812">Transmembrane</keyword>
<protein>
    <recommendedName>
        <fullName evidence="4">CASP-like protein</fullName>
    </recommendedName>
</protein>
<reference evidence="2" key="1">
    <citation type="submission" date="2023-10" db="EMBL/GenBank/DDBJ databases">
        <authorList>
            <person name="Chen Y."/>
            <person name="Shah S."/>
            <person name="Dougan E. K."/>
            <person name="Thang M."/>
            <person name="Chan C."/>
        </authorList>
    </citation>
    <scope>NUCLEOTIDE SEQUENCE [LARGE SCALE GENOMIC DNA]</scope>
</reference>
<evidence type="ECO:0000313" key="2">
    <source>
        <dbReference type="EMBL" id="CAK0839292.1"/>
    </source>
</evidence>
<evidence type="ECO:0000256" key="1">
    <source>
        <dbReference type="SAM" id="Phobius"/>
    </source>
</evidence>
<evidence type="ECO:0008006" key="4">
    <source>
        <dbReference type="Google" id="ProtNLM"/>
    </source>
</evidence>
<keyword evidence="1" id="KW-1133">Transmembrane helix</keyword>
<sequence>MIQMHLQDMRLNMVGDAEKVFLDTCLRDFEGVSTLDPRYRSKRRKCVQEFHDSPRHHWLPMVRQLVDQGVCDPGDLCDSGDPGQCADEVAACYALVDSSRHPSKTVAEAASLESQFVETCRRAGRWDGYEHEVQLEYCMWKHMSAAGICTNTVRTTCPEDDSCCPLPQSYVDEAGESVPSGPRVFHCQRSPVLGIFCQHSDYAAPPPGSGPCTQMSCPGSFQWCTDLADLSGQCLGTPCQEYHRSLAYAALLVASAALGLLLDLADAAAWACRPRAALPKAAAGFLAAAAKLTGLALLLASGIGDLVDAVVAKGCFNPAGARMLDEDLRGLLAAFGLACGSAGAASLAAAPLSALWVGHFSELPYARRSLSA</sequence>
<gene>
    <name evidence="2" type="ORF">PCOR1329_LOCUS35004</name>
</gene>
<proteinExistence type="predicted"/>
<accession>A0ABN9T2S5</accession>
<feature type="transmembrane region" description="Helical" evidence="1">
    <location>
        <begin position="281"/>
        <end position="303"/>
    </location>
</feature>
<keyword evidence="3" id="KW-1185">Reference proteome</keyword>
<comment type="caution">
    <text evidence="2">The sequence shown here is derived from an EMBL/GenBank/DDBJ whole genome shotgun (WGS) entry which is preliminary data.</text>
</comment>